<reference evidence="2" key="1">
    <citation type="submission" date="2023-07" db="EMBL/GenBank/DDBJ databases">
        <authorList>
            <person name="Stuckert A."/>
        </authorList>
    </citation>
    <scope>NUCLEOTIDE SEQUENCE</scope>
</reference>
<evidence type="ECO:0000313" key="2">
    <source>
        <dbReference type="EMBL" id="CAJ0946142.1"/>
    </source>
</evidence>
<feature type="domain" description="Reverse transcriptase" evidence="1">
    <location>
        <begin position="1"/>
        <end position="252"/>
    </location>
</feature>
<protein>
    <recommendedName>
        <fullName evidence="1">Reverse transcriptase domain-containing protein</fullName>
    </recommendedName>
</protein>
<comment type="caution">
    <text evidence="2">The sequence shown here is derived from an EMBL/GenBank/DDBJ whole genome shotgun (WGS) entry which is preliminary data.</text>
</comment>
<dbReference type="InterPro" id="IPR058912">
    <property type="entry name" value="HTH_animal"/>
</dbReference>
<dbReference type="Pfam" id="PF26215">
    <property type="entry name" value="HTH_animal"/>
    <property type="match status" value="1"/>
</dbReference>
<dbReference type="PROSITE" id="PS50878">
    <property type="entry name" value="RT_POL"/>
    <property type="match status" value="1"/>
</dbReference>
<evidence type="ECO:0000259" key="1">
    <source>
        <dbReference type="PROSITE" id="PS50878"/>
    </source>
</evidence>
<sequence>MLRFGIISPQEKKYLWVEHPVTATFYMLPKIHKDEKKPPGRPIVSSIGSICERASEYLDFFFQPIVTALPSFIRDSAHFIEVCGRIELPGEFYLVTCDVESLYSNIEHRDGLNAVACFLDRHSHIYRGLDSFLLDLLKFVLHHNFFLFDRTFYLQTAGVAMGAKCAPTYANIFLGWWEEMFVYPSLTFQHHVRNWHRYIDDVFFIWLGTREGCIDFINGLNSNPHNIFLTHSISNSSISFLDLKVFVQGNQLATDLFRKPTATNALLEFNSFHPWHTKVGVPMGQFLRIRHNCTLDQDFLMRARDLTDRFRQRSYPKRVIATAFQRARQRDQASLLIPVGRSRESQTRFIADYNNNWGQLEELSCRSGPDGKGVKSERFHQKERRLFKDIRGMGKVALKYDDTGFGDQSDK</sequence>
<dbReference type="InterPro" id="IPR000477">
    <property type="entry name" value="RT_dom"/>
</dbReference>
<keyword evidence="3" id="KW-1185">Reference proteome</keyword>
<gene>
    <name evidence="2" type="ORF">RIMI_LOCUS11196469</name>
</gene>
<organism evidence="2 3">
    <name type="scientific">Ranitomeya imitator</name>
    <name type="common">mimic poison frog</name>
    <dbReference type="NCBI Taxonomy" id="111125"/>
    <lineage>
        <taxon>Eukaryota</taxon>
        <taxon>Metazoa</taxon>
        <taxon>Chordata</taxon>
        <taxon>Craniata</taxon>
        <taxon>Vertebrata</taxon>
        <taxon>Euteleostomi</taxon>
        <taxon>Amphibia</taxon>
        <taxon>Batrachia</taxon>
        <taxon>Anura</taxon>
        <taxon>Neobatrachia</taxon>
        <taxon>Hyloidea</taxon>
        <taxon>Dendrobatidae</taxon>
        <taxon>Dendrobatinae</taxon>
        <taxon>Ranitomeya</taxon>
    </lineage>
</organism>
<proteinExistence type="predicted"/>
<feature type="non-terminal residue" evidence="2">
    <location>
        <position position="411"/>
    </location>
</feature>
<dbReference type="PANTHER" id="PTHR21301:SF13">
    <property type="match status" value="1"/>
</dbReference>
<name>A0ABN9LS50_9NEOB</name>
<dbReference type="Proteomes" id="UP001176940">
    <property type="component" value="Unassembled WGS sequence"/>
</dbReference>
<dbReference type="PANTHER" id="PTHR21301">
    <property type="entry name" value="REVERSE TRANSCRIPTASE"/>
    <property type="match status" value="1"/>
</dbReference>
<accession>A0ABN9LS50</accession>
<dbReference type="EMBL" id="CAUEEQ010025064">
    <property type="protein sequence ID" value="CAJ0946142.1"/>
    <property type="molecule type" value="Genomic_DNA"/>
</dbReference>
<evidence type="ECO:0000313" key="3">
    <source>
        <dbReference type="Proteomes" id="UP001176940"/>
    </source>
</evidence>